<comment type="caution">
    <text evidence="1">The sequence shown here is derived from an EMBL/GenBank/DDBJ whole genome shotgun (WGS) entry which is preliminary data.</text>
</comment>
<evidence type="ECO:0000313" key="3">
    <source>
        <dbReference type="Proteomes" id="UP000563268"/>
    </source>
</evidence>
<dbReference type="EMBL" id="JACARM010000053">
    <property type="protein sequence ID" value="NWE10424.1"/>
    <property type="molecule type" value="Genomic_DNA"/>
</dbReference>
<accession>A0A7Y8E9E7</accession>
<dbReference type="PROSITE" id="PS51257">
    <property type="entry name" value="PROKAR_LIPOPROTEIN"/>
    <property type="match status" value="1"/>
</dbReference>
<sequence length="154" mass="17468">MHIKLMRTIRLIALASTTLLFFGCVGYEPEIWTIHGPVTIDASKTDLIYYYEDANFINGERIVGTLRREPTSGFWMQGEPVISFGPWNRKFMKALISETTQSIELSYEGKPVLLKCSPVLNESNTETDRDCIVTISEQHLASAKFIFQKLSTAK</sequence>
<gene>
    <name evidence="1" type="ORF">HX788_25310</name>
    <name evidence="2" type="ORF">HX795_21435</name>
</gene>
<reference evidence="3 4" key="1">
    <citation type="submission" date="2020-04" db="EMBL/GenBank/DDBJ databases">
        <title>Molecular characterization of pseudomonads from Agaricus bisporus reveal novel blotch 2 pathogens in Western Europe.</title>
        <authorList>
            <person name="Taparia T."/>
            <person name="Krijger M."/>
            <person name="Haynes E."/>
            <person name="Elpinstone J.G."/>
            <person name="Noble R."/>
            <person name="Van Der Wolf J."/>
        </authorList>
    </citation>
    <scope>NUCLEOTIDE SEQUENCE [LARGE SCALE GENOMIC DNA]</scope>
    <source>
        <strain evidence="2 4">K6002</strain>
        <strain evidence="1 3">K7002</strain>
    </source>
</reference>
<protein>
    <recommendedName>
        <fullName evidence="5">Lipoprotein</fullName>
    </recommendedName>
</protein>
<proteinExistence type="predicted"/>
<evidence type="ECO:0008006" key="5">
    <source>
        <dbReference type="Google" id="ProtNLM"/>
    </source>
</evidence>
<dbReference type="Proteomes" id="UP000590218">
    <property type="component" value="Unassembled WGS sequence"/>
</dbReference>
<dbReference type="AlphaFoldDB" id="A0A7Y8E9E7"/>
<dbReference type="EMBL" id="JACARL010000131">
    <property type="protein sequence ID" value="NWE84675.1"/>
    <property type="molecule type" value="Genomic_DNA"/>
</dbReference>
<organism evidence="1 3">
    <name type="scientific">Pseudomonas edaphica</name>
    <dbReference type="NCBI Taxonomy" id="2006980"/>
    <lineage>
        <taxon>Bacteria</taxon>
        <taxon>Pseudomonadati</taxon>
        <taxon>Pseudomonadota</taxon>
        <taxon>Gammaproteobacteria</taxon>
        <taxon>Pseudomonadales</taxon>
        <taxon>Pseudomonadaceae</taxon>
        <taxon>Pseudomonas</taxon>
    </lineage>
</organism>
<evidence type="ECO:0000313" key="1">
    <source>
        <dbReference type="EMBL" id="NWE10424.1"/>
    </source>
</evidence>
<name>A0A7Y8E9E7_9PSED</name>
<dbReference type="RefSeq" id="WP_176991127.1">
    <property type="nucleotide sequence ID" value="NZ_JACARL010000131.1"/>
</dbReference>
<evidence type="ECO:0000313" key="2">
    <source>
        <dbReference type="EMBL" id="NWE84675.1"/>
    </source>
</evidence>
<evidence type="ECO:0000313" key="4">
    <source>
        <dbReference type="Proteomes" id="UP000590218"/>
    </source>
</evidence>
<dbReference type="Proteomes" id="UP000563268">
    <property type="component" value="Unassembled WGS sequence"/>
</dbReference>